<dbReference type="InterPro" id="IPR007138">
    <property type="entry name" value="ABM_dom"/>
</dbReference>
<name>D3F750_CONWI</name>
<dbReference type="SUPFAM" id="SSF54909">
    <property type="entry name" value="Dimeric alpha+beta barrel"/>
    <property type="match status" value="1"/>
</dbReference>
<dbReference type="AlphaFoldDB" id="D3F750"/>
<keyword evidence="3" id="KW-1185">Reference proteome</keyword>
<dbReference type="HOGENOM" id="CLU_127577_4_1_11"/>
<dbReference type="eggNOG" id="COG1359">
    <property type="taxonomic scope" value="Bacteria"/>
</dbReference>
<organism evidence="2 3">
    <name type="scientific">Conexibacter woesei (strain DSM 14684 / CCUG 47730 / CIP 108061 / JCM 11494 / NBRC 100937 / ID131577)</name>
    <dbReference type="NCBI Taxonomy" id="469383"/>
    <lineage>
        <taxon>Bacteria</taxon>
        <taxon>Bacillati</taxon>
        <taxon>Actinomycetota</taxon>
        <taxon>Thermoleophilia</taxon>
        <taxon>Solirubrobacterales</taxon>
        <taxon>Conexibacteraceae</taxon>
        <taxon>Conexibacter</taxon>
    </lineage>
</organism>
<evidence type="ECO:0000259" key="1">
    <source>
        <dbReference type="PROSITE" id="PS51725"/>
    </source>
</evidence>
<protein>
    <submittedName>
        <fullName evidence="2">Antibiotic biosynthesis monooxygenase</fullName>
    </submittedName>
</protein>
<evidence type="ECO:0000313" key="2">
    <source>
        <dbReference type="EMBL" id="ADB48821.1"/>
    </source>
</evidence>
<proteinExistence type="predicted"/>
<keyword evidence="2" id="KW-0503">Monooxygenase</keyword>
<dbReference type="Pfam" id="PF03992">
    <property type="entry name" value="ABM"/>
    <property type="match status" value="1"/>
</dbReference>
<reference evidence="3" key="2">
    <citation type="submission" date="2010-01" db="EMBL/GenBank/DDBJ databases">
        <title>The complete genome of Conexibacter woesei DSM 14684.</title>
        <authorList>
            <consortium name="US DOE Joint Genome Institute (JGI-PGF)"/>
            <person name="Lucas S."/>
            <person name="Copeland A."/>
            <person name="Lapidus A."/>
            <person name="Glavina del Rio T."/>
            <person name="Dalin E."/>
            <person name="Tice H."/>
            <person name="Bruce D."/>
            <person name="Goodwin L."/>
            <person name="Pitluck S."/>
            <person name="Kyrpides N."/>
            <person name="Mavromatis K."/>
            <person name="Ivanova N."/>
            <person name="Mikhailova N."/>
            <person name="Chertkov O."/>
            <person name="Brettin T."/>
            <person name="Detter J.C."/>
            <person name="Han C."/>
            <person name="Larimer F."/>
            <person name="Land M."/>
            <person name="Hauser L."/>
            <person name="Markowitz V."/>
            <person name="Cheng J.-F."/>
            <person name="Hugenholtz P."/>
            <person name="Woyke T."/>
            <person name="Wu D."/>
            <person name="Pukall R."/>
            <person name="Steenblock K."/>
            <person name="Schneider S."/>
            <person name="Klenk H.-P."/>
            <person name="Eisen J.A."/>
        </authorList>
    </citation>
    <scope>NUCLEOTIDE SEQUENCE [LARGE SCALE GENOMIC DNA]</scope>
    <source>
        <strain evidence="3">DSM 14684 / CIP 108061 / JCM 11494 / NBRC 100937 / ID131577</strain>
    </source>
</reference>
<sequence>MPTIVENSTYATFVNVFTCTPADQDEVVRINAEIIDRVAVGRPGFISASIHRSTDGTRVFNYLQWETPEHLAHMQRSPEFSQVARQLAGLIQFEPHQCEVVHVGETAAPS</sequence>
<dbReference type="Gene3D" id="3.30.70.100">
    <property type="match status" value="1"/>
</dbReference>
<dbReference type="PROSITE" id="PS51725">
    <property type="entry name" value="ABM"/>
    <property type="match status" value="1"/>
</dbReference>
<dbReference type="InterPro" id="IPR011008">
    <property type="entry name" value="Dimeric_a/b-barrel"/>
</dbReference>
<dbReference type="EMBL" id="CP001854">
    <property type="protein sequence ID" value="ADB48821.1"/>
    <property type="molecule type" value="Genomic_DNA"/>
</dbReference>
<feature type="domain" description="ABM" evidence="1">
    <location>
        <begin position="11"/>
        <end position="100"/>
    </location>
</feature>
<evidence type="ECO:0000313" key="3">
    <source>
        <dbReference type="Proteomes" id="UP000008229"/>
    </source>
</evidence>
<gene>
    <name evidence="2" type="ordered locus">Cwoe_0385</name>
</gene>
<reference evidence="2 3" key="1">
    <citation type="journal article" date="2010" name="Stand. Genomic Sci.">
        <title>Complete genome sequence of Conexibacter woesei type strain (ID131577).</title>
        <authorList>
            <person name="Pukall R."/>
            <person name="Lapidus A."/>
            <person name="Glavina Del Rio T."/>
            <person name="Copeland A."/>
            <person name="Tice H."/>
            <person name="Cheng J.-F."/>
            <person name="Lucas S."/>
            <person name="Chen F."/>
            <person name="Nolan M."/>
            <person name="Bruce D."/>
            <person name="Goodwin L."/>
            <person name="Pitluck S."/>
            <person name="Mavromatis K."/>
            <person name="Ivanova N."/>
            <person name="Ovchinnikova G."/>
            <person name="Pati A."/>
            <person name="Chen A."/>
            <person name="Palaniappan K."/>
            <person name="Land M."/>
            <person name="Hauser L."/>
            <person name="Chang Y.-J."/>
            <person name="Jeffries C.D."/>
            <person name="Chain P."/>
            <person name="Meincke L."/>
            <person name="Sims D."/>
            <person name="Brettin T."/>
            <person name="Detter J.C."/>
            <person name="Rohde M."/>
            <person name="Goeker M."/>
            <person name="Bristow J."/>
            <person name="Eisen J.A."/>
            <person name="Markowitz V."/>
            <person name="Kyrpides N.C."/>
            <person name="Klenk H.-P."/>
            <person name="Hugenholtz P."/>
        </authorList>
    </citation>
    <scope>NUCLEOTIDE SEQUENCE [LARGE SCALE GENOMIC DNA]</scope>
    <source>
        <strain evidence="3">DSM 14684 / CIP 108061 / JCM 11494 / NBRC 100937 / ID131577</strain>
    </source>
</reference>
<dbReference type="Proteomes" id="UP000008229">
    <property type="component" value="Chromosome"/>
</dbReference>
<dbReference type="GO" id="GO:0004497">
    <property type="term" value="F:monooxygenase activity"/>
    <property type="evidence" value="ECO:0007669"/>
    <property type="project" value="UniProtKB-KW"/>
</dbReference>
<dbReference type="KEGG" id="cwo:Cwoe_0385"/>
<dbReference type="OrthoDB" id="1493813at2"/>
<dbReference type="RefSeq" id="WP_012931874.1">
    <property type="nucleotide sequence ID" value="NC_013739.1"/>
</dbReference>
<dbReference type="STRING" id="469383.Cwoe_0385"/>
<accession>D3F750</accession>
<keyword evidence="2" id="KW-0560">Oxidoreductase</keyword>